<dbReference type="AlphaFoldDB" id="A0A1Y3EXB3"/>
<comment type="caution">
    <text evidence="1">The sequence shown here is derived from an EMBL/GenBank/DDBJ whole genome shotgun (WGS) entry which is preliminary data.</text>
</comment>
<reference evidence="1 2" key="1">
    <citation type="submission" date="2015-04" db="EMBL/GenBank/DDBJ databases">
        <title>Draft genome of the roundworm Trichinella nativa.</title>
        <authorList>
            <person name="Mitreva M."/>
        </authorList>
    </citation>
    <scope>NUCLEOTIDE SEQUENCE [LARGE SCALE GENOMIC DNA]</scope>
    <source>
        <strain evidence="1 2">ISS45</strain>
    </source>
</reference>
<evidence type="ECO:0000313" key="1">
    <source>
        <dbReference type="EMBL" id="OUC48417.1"/>
    </source>
</evidence>
<protein>
    <submittedName>
        <fullName evidence="1">Uncharacterized protein</fullName>
    </submittedName>
</protein>
<name>A0A1Y3EXB3_9BILA</name>
<accession>A0A1Y3EXB3</accession>
<organism evidence="1 2">
    <name type="scientific">Trichinella nativa</name>
    <dbReference type="NCBI Taxonomy" id="6335"/>
    <lineage>
        <taxon>Eukaryota</taxon>
        <taxon>Metazoa</taxon>
        <taxon>Ecdysozoa</taxon>
        <taxon>Nematoda</taxon>
        <taxon>Enoplea</taxon>
        <taxon>Dorylaimia</taxon>
        <taxon>Trichinellida</taxon>
        <taxon>Trichinellidae</taxon>
        <taxon>Trichinella</taxon>
    </lineage>
</organism>
<sequence length="158" mass="18071">MSTKATGRAAVDIERPSNKNYQSSYSYGWNSWNPNESPFYYYTRQSTSQAKADDDAADMNVHIIRVVFFVTLAGTRGEGARRLSSPVTFGHVQPGQRFLAFHREAERRTGEAAHPMEPESYTERASWRGRCRKTLPTRFWELALEAGISKLWTAYHSE</sequence>
<dbReference type="EMBL" id="LVZM01002732">
    <property type="protein sequence ID" value="OUC48417.1"/>
    <property type="molecule type" value="Genomic_DNA"/>
</dbReference>
<dbReference type="Proteomes" id="UP000243006">
    <property type="component" value="Unassembled WGS sequence"/>
</dbReference>
<evidence type="ECO:0000313" key="2">
    <source>
        <dbReference type="Proteomes" id="UP000243006"/>
    </source>
</evidence>
<gene>
    <name evidence="1" type="ORF">D917_06169</name>
</gene>
<proteinExistence type="predicted"/>